<organism evidence="2 3">
    <name type="scientific">Nephila pilipes</name>
    <name type="common">Giant wood spider</name>
    <name type="synonym">Nephila maculata</name>
    <dbReference type="NCBI Taxonomy" id="299642"/>
    <lineage>
        <taxon>Eukaryota</taxon>
        <taxon>Metazoa</taxon>
        <taxon>Ecdysozoa</taxon>
        <taxon>Arthropoda</taxon>
        <taxon>Chelicerata</taxon>
        <taxon>Arachnida</taxon>
        <taxon>Araneae</taxon>
        <taxon>Araneomorphae</taxon>
        <taxon>Entelegynae</taxon>
        <taxon>Araneoidea</taxon>
        <taxon>Nephilidae</taxon>
        <taxon>Nephila</taxon>
    </lineage>
</organism>
<dbReference type="EMBL" id="BMAW01073269">
    <property type="protein sequence ID" value="GFT87054.1"/>
    <property type="molecule type" value="Genomic_DNA"/>
</dbReference>
<proteinExistence type="predicted"/>
<evidence type="ECO:0000256" key="1">
    <source>
        <dbReference type="SAM" id="MobiDB-lite"/>
    </source>
</evidence>
<dbReference type="OrthoDB" id="10298527at2759"/>
<keyword evidence="3" id="KW-1185">Reference proteome</keyword>
<reference evidence="2" key="1">
    <citation type="submission" date="2020-08" db="EMBL/GenBank/DDBJ databases">
        <title>Multicomponent nature underlies the extraordinary mechanical properties of spider dragline silk.</title>
        <authorList>
            <person name="Kono N."/>
            <person name="Nakamura H."/>
            <person name="Mori M."/>
            <person name="Yoshida Y."/>
            <person name="Ohtoshi R."/>
            <person name="Malay A.D."/>
            <person name="Moran D.A.P."/>
            <person name="Tomita M."/>
            <person name="Numata K."/>
            <person name="Arakawa K."/>
        </authorList>
    </citation>
    <scope>NUCLEOTIDE SEQUENCE</scope>
</reference>
<name>A0A8X6U3H5_NEPPI</name>
<evidence type="ECO:0000313" key="2">
    <source>
        <dbReference type="EMBL" id="GFT87054.1"/>
    </source>
</evidence>
<sequence>MTVIQGPLFQLVKEKQPVASQQLAFLEMYLGDMFIFGTHIRPTIKYNLTCENRDIPKRNLSKSSVAAAPADSKSCPNRPGKEKTGQVGLTSDGLLAATSYSASRLLGPTYYLR</sequence>
<gene>
    <name evidence="2" type="ORF">NPIL_612131</name>
</gene>
<accession>A0A8X6U3H5</accession>
<dbReference type="AlphaFoldDB" id="A0A8X6U3H5"/>
<protein>
    <submittedName>
        <fullName evidence="2">Uncharacterized protein</fullName>
    </submittedName>
</protein>
<comment type="caution">
    <text evidence="2">The sequence shown here is derived from an EMBL/GenBank/DDBJ whole genome shotgun (WGS) entry which is preliminary data.</text>
</comment>
<evidence type="ECO:0000313" key="3">
    <source>
        <dbReference type="Proteomes" id="UP000887013"/>
    </source>
</evidence>
<dbReference type="Proteomes" id="UP000887013">
    <property type="component" value="Unassembled WGS sequence"/>
</dbReference>
<feature type="region of interest" description="Disordered" evidence="1">
    <location>
        <begin position="61"/>
        <end position="88"/>
    </location>
</feature>